<organism evidence="12">
    <name type="scientific">Arion vulgaris</name>
    <dbReference type="NCBI Taxonomy" id="1028688"/>
    <lineage>
        <taxon>Eukaryota</taxon>
        <taxon>Metazoa</taxon>
        <taxon>Spiralia</taxon>
        <taxon>Lophotrochozoa</taxon>
        <taxon>Mollusca</taxon>
        <taxon>Gastropoda</taxon>
        <taxon>Heterobranchia</taxon>
        <taxon>Euthyneura</taxon>
        <taxon>Panpulmonata</taxon>
        <taxon>Eupulmonata</taxon>
        <taxon>Stylommatophora</taxon>
        <taxon>Helicina</taxon>
        <taxon>Arionoidea</taxon>
        <taxon>Arionidae</taxon>
        <taxon>Arion</taxon>
    </lineage>
</organism>
<keyword evidence="6" id="KW-0408">Iron</keyword>
<evidence type="ECO:0000256" key="1">
    <source>
        <dbReference type="ARBA" id="ARBA00013895"/>
    </source>
</evidence>
<dbReference type="AlphaFoldDB" id="A0A0B7A0X1"/>
<accession>A0A0B7A0X1</accession>
<evidence type="ECO:0000256" key="4">
    <source>
        <dbReference type="ARBA" id="ARBA00022621"/>
    </source>
</evidence>
<evidence type="ECO:0000313" key="12">
    <source>
        <dbReference type="EMBL" id="CEK73605.1"/>
    </source>
</evidence>
<dbReference type="InterPro" id="IPR002336">
    <property type="entry name" value="Erythrocruorin"/>
</dbReference>
<dbReference type="PRINTS" id="PR00611">
    <property type="entry name" value="ERYTHCRUORIN"/>
</dbReference>
<evidence type="ECO:0000259" key="10">
    <source>
        <dbReference type="PROSITE" id="PS01033"/>
    </source>
</evidence>
<dbReference type="GO" id="GO:0019825">
    <property type="term" value="F:oxygen binding"/>
    <property type="evidence" value="ECO:0007669"/>
    <property type="project" value="InterPro"/>
</dbReference>
<evidence type="ECO:0000256" key="8">
    <source>
        <dbReference type="ARBA" id="ARBA00030087"/>
    </source>
</evidence>
<dbReference type="Gene3D" id="1.10.490.10">
    <property type="entry name" value="Globins"/>
    <property type="match status" value="1"/>
</dbReference>
<dbReference type="GO" id="GO:0020037">
    <property type="term" value="F:heme binding"/>
    <property type="evidence" value="ECO:0007669"/>
    <property type="project" value="InterPro"/>
</dbReference>
<dbReference type="CDD" id="cd01040">
    <property type="entry name" value="Mb-like"/>
    <property type="match status" value="1"/>
</dbReference>
<dbReference type="GO" id="GO:0005344">
    <property type="term" value="F:oxygen carrier activity"/>
    <property type="evidence" value="ECO:0007669"/>
    <property type="project" value="UniProtKB-KW"/>
</dbReference>
<evidence type="ECO:0000313" key="11">
    <source>
        <dbReference type="EMBL" id="CEK73604.1"/>
    </source>
</evidence>
<evidence type="ECO:0000256" key="6">
    <source>
        <dbReference type="ARBA" id="ARBA00023004"/>
    </source>
</evidence>
<protein>
    <recommendedName>
        <fullName evidence="1">Globin</fullName>
    </recommendedName>
    <alternativeName>
        <fullName evidence="8">Myoglobin</fullName>
    </alternativeName>
</protein>
<keyword evidence="3 9" id="KW-0349">Heme</keyword>
<evidence type="ECO:0000256" key="2">
    <source>
        <dbReference type="ARBA" id="ARBA00022448"/>
    </source>
</evidence>
<dbReference type="Pfam" id="PF00042">
    <property type="entry name" value="Globin"/>
    <property type="match status" value="1"/>
</dbReference>
<gene>
    <name evidence="12" type="primary">ORF87455</name>
    <name evidence="11" type="synonym">ORF87454</name>
</gene>
<dbReference type="GO" id="GO:0005576">
    <property type="term" value="C:extracellular region"/>
    <property type="evidence" value="ECO:0007669"/>
    <property type="project" value="InterPro"/>
</dbReference>
<dbReference type="GO" id="GO:0005833">
    <property type="term" value="C:hemoglobin complex"/>
    <property type="evidence" value="ECO:0007669"/>
    <property type="project" value="InterPro"/>
</dbReference>
<dbReference type="PROSITE" id="PS01033">
    <property type="entry name" value="GLOBIN"/>
    <property type="match status" value="1"/>
</dbReference>
<sequence>MGGVVSYLLSYLTPASQPDTTPDATTGLTERDREIITETWGLIANKKVIKLSAMEFFIQFFTDYPYMLDFFPALKGKSISELRKSTHLRPHATSVFYALTSYVENVDDPENLVGLVKKISISHVGRGIGFKEFEDLKTSLLKFVTSKLGPKGTPEVESAWRKLLTAHNSVFQATAEELSDKK</sequence>
<dbReference type="InterPro" id="IPR012292">
    <property type="entry name" value="Globin/Proto"/>
</dbReference>
<keyword evidence="7" id="KW-0514">Muscle protein</keyword>
<dbReference type="GO" id="GO:0046872">
    <property type="term" value="F:metal ion binding"/>
    <property type="evidence" value="ECO:0007669"/>
    <property type="project" value="UniProtKB-KW"/>
</dbReference>
<keyword evidence="4 9" id="KW-0561">Oxygen transport</keyword>
<feature type="domain" description="Globin" evidence="10">
    <location>
        <begin position="27"/>
        <end position="176"/>
    </location>
</feature>
<dbReference type="SUPFAM" id="SSF46458">
    <property type="entry name" value="Globin-like"/>
    <property type="match status" value="1"/>
</dbReference>
<dbReference type="EMBL" id="HACG01026739">
    <property type="protein sequence ID" value="CEK73604.1"/>
    <property type="molecule type" value="Transcribed_RNA"/>
</dbReference>
<dbReference type="EMBL" id="HACG01026740">
    <property type="protein sequence ID" value="CEK73605.1"/>
    <property type="molecule type" value="Transcribed_RNA"/>
</dbReference>
<keyword evidence="2 9" id="KW-0813">Transport</keyword>
<dbReference type="PANTHER" id="PTHR47217:SF1">
    <property type="entry name" value="GLOBIN-LIKE PROTEIN"/>
    <property type="match status" value="1"/>
</dbReference>
<reference evidence="12" key="1">
    <citation type="submission" date="2014-12" db="EMBL/GenBank/DDBJ databases">
        <title>Insight into the proteome of Arion vulgaris.</title>
        <authorList>
            <person name="Aradska J."/>
            <person name="Bulat T."/>
            <person name="Smidak R."/>
            <person name="Sarate P."/>
            <person name="Gangsoo J."/>
            <person name="Sialana F."/>
            <person name="Bilban M."/>
            <person name="Lubec G."/>
        </authorList>
    </citation>
    <scope>NUCLEOTIDE SEQUENCE</scope>
    <source>
        <tissue evidence="12">Skin</tissue>
    </source>
</reference>
<evidence type="ECO:0000256" key="5">
    <source>
        <dbReference type="ARBA" id="ARBA00022723"/>
    </source>
</evidence>
<dbReference type="InterPro" id="IPR009050">
    <property type="entry name" value="Globin-like_sf"/>
</dbReference>
<dbReference type="InterPro" id="IPR044399">
    <property type="entry name" value="Mb-like_M"/>
</dbReference>
<keyword evidence="5" id="KW-0479">Metal-binding</keyword>
<name>A0A0B7A0X1_9EUPU</name>
<dbReference type="InterPro" id="IPR000971">
    <property type="entry name" value="Globin"/>
</dbReference>
<evidence type="ECO:0000256" key="3">
    <source>
        <dbReference type="ARBA" id="ARBA00022617"/>
    </source>
</evidence>
<dbReference type="PANTHER" id="PTHR47217">
    <property type="entry name" value="GLOBIN-LIKE PROTEIN"/>
    <property type="match status" value="1"/>
</dbReference>
<evidence type="ECO:0000256" key="9">
    <source>
        <dbReference type="RuleBase" id="RU000356"/>
    </source>
</evidence>
<evidence type="ECO:0000256" key="7">
    <source>
        <dbReference type="ARBA" id="ARBA00023179"/>
    </source>
</evidence>
<proteinExistence type="inferred from homology"/>
<comment type="similarity">
    <text evidence="9">Belongs to the globin family.</text>
</comment>